<name>A0A1A3KDU6_MYCAS</name>
<sequence>MSTTATPAKPYKLLQLALVLFGAVMLLVYPLAVIWPSGWAWHPGPPHHSDYFMMIVGVYATLGVFLIHAARNPANHLSLIWFAVWSSMVHAAIMAVESFHGDHQMGHLWGDVAALLLVAAVLAALVRASGLSVNRNSPTPPESRPAVAPGDQGTGSR</sequence>
<evidence type="ECO:0000256" key="2">
    <source>
        <dbReference type="SAM" id="Phobius"/>
    </source>
</evidence>
<feature type="transmembrane region" description="Helical" evidence="2">
    <location>
        <begin position="108"/>
        <end position="126"/>
    </location>
</feature>
<dbReference type="RefSeq" id="WP_065141263.1">
    <property type="nucleotide sequence ID" value="NZ_LZLM01000108.1"/>
</dbReference>
<dbReference type="AlphaFoldDB" id="A0A1A3KDU6"/>
<feature type="region of interest" description="Disordered" evidence="1">
    <location>
        <begin position="134"/>
        <end position="157"/>
    </location>
</feature>
<feature type="transmembrane region" description="Helical" evidence="2">
    <location>
        <begin position="12"/>
        <end position="31"/>
    </location>
</feature>
<proteinExistence type="predicted"/>
<dbReference type="Proteomes" id="UP000093925">
    <property type="component" value="Unassembled WGS sequence"/>
</dbReference>
<accession>A0A1A3KDU6</accession>
<keyword evidence="2" id="KW-0472">Membrane</keyword>
<protein>
    <submittedName>
        <fullName evidence="3">Uncharacterized protein</fullName>
    </submittedName>
</protein>
<keyword evidence="2" id="KW-0812">Transmembrane</keyword>
<feature type="transmembrane region" description="Helical" evidence="2">
    <location>
        <begin position="77"/>
        <end position="96"/>
    </location>
</feature>
<reference evidence="3 4" key="1">
    <citation type="submission" date="2016-06" db="EMBL/GenBank/DDBJ databases">
        <authorList>
            <person name="Kjaerup R.B."/>
            <person name="Dalgaard T.S."/>
            <person name="Juul-Madsen H.R."/>
        </authorList>
    </citation>
    <scope>NUCLEOTIDE SEQUENCE [LARGE SCALE GENOMIC DNA]</scope>
    <source>
        <strain evidence="3 4">1276495.2</strain>
    </source>
</reference>
<dbReference type="InterPro" id="IPR046572">
    <property type="entry name" value="DUF6632"/>
</dbReference>
<feature type="transmembrane region" description="Helical" evidence="2">
    <location>
        <begin position="51"/>
        <end position="70"/>
    </location>
</feature>
<gene>
    <name evidence="3" type="ORF">A5640_20735</name>
</gene>
<comment type="caution">
    <text evidence="3">The sequence shown here is derived from an EMBL/GenBank/DDBJ whole genome shotgun (WGS) entry which is preliminary data.</text>
</comment>
<evidence type="ECO:0000256" key="1">
    <source>
        <dbReference type="SAM" id="MobiDB-lite"/>
    </source>
</evidence>
<evidence type="ECO:0000313" key="3">
    <source>
        <dbReference type="EMBL" id="OBJ82558.1"/>
    </source>
</evidence>
<dbReference type="EMBL" id="LZLM01000108">
    <property type="protein sequence ID" value="OBJ82558.1"/>
    <property type="molecule type" value="Genomic_DNA"/>
</dbReference>
<organism evidence="3 4">
    <name type="scientific">Mycobacterium asiaticum</name>
    <dbReference type="NCBI Taxonomy" id="1790"/>
    <lineage>
        <taxon>Bacteria</taxon>
        <taxon>Bacillati</taxon>
        <taxon>Actinomycetota</taxon>
        <taxon>Actinomycetes</taxon>
        <taxon>Mycobacteriales</taxon>
        <taxon>Mycobacteriaceae</taxon>
        <taxon>Mycobacterium</taxon>
    </lineage>
</organism>
<evidence type="ECO:0000313" key="4">
    <source>
        <dbReference type="Proteomes" id="UP000093925"/>
    </source>
</evidence>
<dbReference type="Pfam" id="PF20337">
    <property type="entry name" value="DUF6632"/>
    <property type="match status" value="1"/>
</dbReference>
<keyword evidence="2" id="KW-1133">Transmembrane helix</keyword>